<evidence type="ECO:0000313" key="2">
    <source>
        <dbReference type="EMBL" id="KAK6541395.1"/>
    </source>
</evidence>
<evidence type="ECO:0000256" key="1">
    <source>
        <dbReference type="SAM" id="SignalP"/>
    </source>
</evidence>
<dbReference type="Proteomes" id="UP001365542">
    <property type="component" value="Unassembled WGS sequence"/>
</dbReference>
<reference evidence="2 3" key="1">
    <citation type="submission" date="2019-10" db="EMBL/GenBank/DDBJ databases">
        <authorList>
            <person name="Palmer J.M."/>
        </authorList>
    </citation>
    <scope>NUCLEOTIDE SEQUENCE [LARGE SCALE GENOMIC DNA]</scope>
    <source>
        <strain evidence="2 3">TWF694</strain>
    </source>
</reference>
<evidence type="ECO:0000313" key="3">
    <source>
        <dbReference type="Proteomes" id="UP001365542"/>
    </source>
</evidence>
<feature type="signal peptide" evidence="1">
    <location>
        <begin position="1"/>
        <end position="19"/>
    </location>
</feature>
<dbReference type="EMBL" id="JAVHJO010000003">
    <property type="protein sequence ID" value="KAK6541395.1"/>
    <property type="molecule type" value="Genomic_DNA"/>
</dbReference>
<comment type="caution">
    <text evidence="2">The sequence shown here is derived from an EMBL/GenBank/DDBJ whole genome shotgun (WGS) entry which is preliminary data.</text>
</comment>
<organism evidence="2 3">
    <name type="scientific">Orbilia ellipsospora</name>
    <dbReference type="NCBI Taxonomy" id="2528407"/>
    <lineage>
        <taxon>Eukaryota</taxon>
        <taxon>Fungi</taxon>
        <taxon>Dikarya</taxon>
        <taxon>Ascomycota</taxon>
        <taxon>Pezizomycotina</taxon>
        <taxon>Orbiliomycetes</taxon>
        <taxon>Orbiliales</taxon>
        <taxon>Orbiliaceae</taxon>
        <taxon>Orbilia</taxon>
    </lineage>
</organism>
<gene>
    <name evidence="2" type="ORF">TWF694_007207</name>
</gene>
<proteinExistence type="predicted"/>
<feature type="chain" id="PRO_5043497155" evidence="1">
    <location>
        <begin position="20"/>
        <end position="238"/>
    </location>
</feature>
<keyword evidence="3" id="KW-1185">Reference proteome</keyword>
<keyword evidence="1" id="KW-0732">Signal</keyword>
<sequence length="238" mass="26875">MHFIIRFTFTLALFQISLGTPHPSYLHHHNSKRDGSAAGESDQGIDISSAELNCQRQPATGVHGANFYDLWTYIQNHTNDLNIYIIDKEGCFQIDCVSVYAAVRLCNYKEKPSYTSYTSFQILEALRRLMNTWWTQAGHLAWVVQDPTHYGMIDGKQYWDTSILNGGDCGDQYANGQPRDLNTPGEKMEGSVRGDGWDIVLEAAPGKMKCDIGDNFVTGACRKDDSCSWDYDEPISYF</sequence>
<protein>
    <submittedName>
        <fullName evidence="2">Uncharacterized protein</fullName>
    </submittedName>
</protein>
<accession>A0AAV9XHZ3</accession>
<dbReference type="AlphaFoldDB" id="A0AAV9XHZ3"/>
<name>A0AAV9XHZ3_9PEZI</name>